<dbReference type="InterPro" id="IPR003791">
    <property type="entry name" value="UPF0178"/>
</dbReference>
<proteinExistence type="inferred from homology"/>
<evidence type="ECO:0000313" key="4">
    <source>
        <dbReference type="Proteomes" id="UP000037688"/>
    </source>
</evidence>
<organism evidence="3 4">
    <name type="scientific">Paenibacillus xylanivorans</name>
    <dbReference type="NCBI Taxonomy" id="1705561"/>
    <lineage>
        <taxon>Bacteria</taxon>
        <taxon>Bacillati</taxon>
        <taxon>Bacillota</taxon>
        <taxon>Bacilli</taxon>
        <taxon>Bacillales</taxon>
        <taxon>Paenibacillaceae</taxon>
        <taxon>Paenibacillus</taxon>
    </lineage>
</organism>
<gene>
    <name evidence="3" type="ORF">AMS66_13305</name>
</gene>
<dbReference type="Pfam" id="PF02639">
    <property type="entry name" value="DUF188"/>
    <property type="match status" value="1"/>
</dbReference>
<sequence length="162" mass="18200">MKPGGLGLSELNVRHIVVDGDACPVKAEIAETALQFKVPVLMVSSFDHFLQGGEGVRTVQVDRSDQSADLYIANHIKPYDVVITQDYGLAALALGKRCYVLSFRGREFNDRDIDFMLDSRHTAAKARKRGHYGKGPKPFTEQDREIFQHKLTKLLKDLQENV</sequence>
<dbReference type="EMBL" id="LITU01000059">
    <property type="protein sequence ID" value="KOY15663.1"/>
    <property type="molecule type" value="Genomic_DNA"/>
</dbReference>
<dbReference type="Proteomes" id="UP000037688">
    <property type="component" value="Unassembled WGS sequence"/>
</dbReference>
<evidence type="ECO:0000256" key="2">
    <source>
        <dbReference type="HAMAP-Rule" id="MF_00489"/>
    </source>
</evidence>
<keyword evidence="4" id="KW-1185">Reference proteome</keyword>
<reference evidence="3 4" key="1">
    <citation type="submission" date="2015-08" db="EMBL/GenBank/DDBJ databases">
        <title>Draft genome sequence of cellulolytic and xylanolytic Paenibacillus sp. A59, isolated from a decaying forest soil from Patagonia, Argentina.</title>
        <authorList>
            <person name="Ghio S."/>
            <person name="Caceres A.M."/>
            <person name="Talia P."/>
            <person name="Grasso D."/>
            <person name="Campos E."/>
        </authorList>
    </citation>
    <scope>NUCLEOTIDE SEQUENCE [LARGE SCALE GENOMIC DNA]</scope>
    <source>
        <strain evidence="3 4">A59</strain>
    </source>
</reference>
<evidence type="ECO:0000313" key="3">
    <source>
        <dbReference type="EMBL" id="KOY15663.1"/>
    </source>
</evidence>
<evidence type="ECO:0000256" key="1">
    <source>
        <dbReference type="ARBA" id="ARBA00008522"/>
    </source>
</evidence>
<dbReference type="PANTHER" id="PTHR35146:SF1">
    <property type="entry name" value="UPF0178 PROTEIN YAII"/>
    <property type="match status" value="1"/>
</dbReference>
<name>A0A0M9BNA0_9BACL</name>
<dbReference type="AlphaFoldDB" id="A0A0M9BNA0"/>
<protein>
    <recommendedName>
        <fullName evidence="2">UPF0178 protein AMS66_13305</fullName>
    </recommendedName>
</protein>
<dbReference type="PANTHER" id="PTHR35146">
    <property type="entry name" value="UPF0178 PROTEIN YAII"/>
    <property type="match status" value="1"/>
</dbReference>
<dbReference type="HAMAP" id="MF_00489">
    <property type="entry name" value="UPF0178"/>
    <property type="match status" value="1"/>
</dbReference>
<accession>A0A0M9BNA0</accession>
<comment type="similarity">
    <text evidence="1 2">Belongs to the UPF0178 family.</text>
</comment>
<dbReference type="RefSeq" id="WP_053781260.1">
    <property type="nucleotide sequence ID" value="NZ_LITU01000059.1"/>
</dbReference>
<dbReference type="PATRIC" id="fig|1705561.3.peg.2570"/>
<comment type="caution">
    <text evidence="3">The sequence shown here is derived from an EMBL/GenBank/DDBJ whole genome shotgun (WGS) entry which is preliminary data.</text>
</comment>